<protein>
    <recommendedName>
        <fullName evidence="4">Secreted protein</fullName>
    </recommendedName>
</protein>
<organism evidence="2 3">
    <name type="scientific">Stieleria maiorica</name>
    <dbReference type="NCBI Taxonomy" id="2795974"/>
    <lineage>
        <taxon>Bacteria</taxon>
        <taxon>Pseudomonadati</taxon>
        <taxon>Planctomycetota</taxon>
        <taxon>Planctomycetia</taxon>
        <taxon>Pirellulales</taxon>
        <taxon>Pirellulaceae</taxon>
        <taxon>Stieleria</taxon>
    </lineage>
</organism>
<accession>A0A5B9MLC6</accession>
<dbReference type="Proteomes" id="UP000321353">
    <property type="component" value="Chromosome"/>
</dbReference>
<evidence type="ECO:0000313" key="2">
    <source>
        <dbReference type="EMBL" id="QEG02119.1"/>
    </source>
</evidence>
<dbReference type="EMBL" id="CP036264">
    <property type="protein sequence ID" value="QEG02119.1"/>
    <property type="molecule type" value="Genomic_DNA"/>
</dbReference>
<proteinExistence type="predicted"/>
<name>A0A5B9MLC6_9BACT</name>
<feature type="signal peptide" evidence="1">
    <location>
        <begin position="1"/>
        <end position="30"/>
    </location>
</feature>
<keyword evidence="1" id="KW-0732">Signal</keyword>
<evidence type="ECO:0000313" key="3">
    <source>
        <dbReference type="Proteomes" id="UP000321353"/>
    </source>
</evidence>
<feature type="chain" id="PRO_5022722717" description="Secreted protein" evidence="1">
    <location>
        <begin position="31"/>
        <end position="56"/>
    </location>
</feature>
<dbReference type="AlphaFoldDB" id="A0A5B9MLC6"/>
<keyword evidence="3" id="KW-1185">Reference proteome</keyword>
<dbReference type="PROSITE" id="PS51257">
    <property type="entry name" value="PROKAR_LIPOPROTEIN"/>
    <property type="match status" value="1"/>
</dbReference>
<dbReference type="RefSeq" id="WP_167547123.1">
    <property type="nucleotide sequence ID" value="NZ_CP036264.1"/>
</dbReference>
<gene>
    <name evidence="2" type="ORF">Mal15_62020</name>
</gene>
<evidence type="ECO:0008006" key="4">
    <source>
        <dbReference type="Google" id="ProtNLM"/>
    </source>
</evidence>
<evidence type="ECO:0000256" key="1">
    <source>
        <dbReference type="SAM" id="SignalP"/>
    </source>
</evidence>
<reference evidence="2 3" key="1">
    <citation type="submission" date="2019-02" db="EMBL/GenBank/DDBJ databases">
        <title>Planctomycetal bacteria perform biofilm scaping via a novel small molecule.</title>
        <authorList>
            <person name="Jeske O."/>
            <person name="Boedeker C."/>
            <person name="Wiegand S."/>
            <person name="Breitling P."/>
            <person name="Kallscheuer N."/>
            <person name="Jogler M."/>
            <person name="Rohde M."/>
            <person name="Petersen J."/>
            <person name="Medema M.H."/>
            <person name="Surup F."/>
            <person name="Jogler C."/>
        </authorList>
    </citation>
    <scope>NUCLEOTIDE SEQUENCE [LARGE SCALE GENOMIC DNA]</scope>
    <source>
        <strain evidence="2 3">Mal15</strain>
    </source>
</reference>
<dbReference type="KEGG" id="smam:Mal15_62020"/>
<sequence length="56" mass="5789" precursor="true">MKLKTAPTPFALMLLVACLCLPVFGCGAPAAPEIDSDVAAEIQAEDQAVLDAESEL</sequence>